<dbReference type="Proteomes" id="UP001163603">
    <property type="component" value="Chromosome 10"/>
</dbReference>
<comment type="caution">
    <text evidence="1">The sequence shown here is derived from an EMBL/GenBank/DDBJ whole genome shotgun (WGS) entry which is preliminary data.</text>
</comment>
<organism evidence="1 2">
    <name type="scientific">Pistacia integerrima</name>
    <dbReference type="NCBI Taxonomy" id="434235"/>
    <lineage>
        <taxon>Eukaryota</taxon>
        <taxon>Viridiplantae</taxon>
        <taxon>Streptophyta</taxon>
        <taxon>Embryophyta</taxon>
        <taxon>Tracheophyta</taxon>
        <taxon>Spermatophyta</taxon>
        <taxon>Magnoliopsida</taxon>
        <taxon>eudicotyledons</taxon>
        <taxon>Gunneridae</taxon>
        <taxon>Pentapetalae</taxon>
        <taxon>rosids</taxon>
        <taxon>malvids</taxon>
        <taxon>Sapindales</taxon>
        <taxon>Anacardiaceae</taxon>
        <taxon>Pistacia</taxon>
    </lineage>
</organism>
<evidence type="ECO:0000313" key="1">
    <source>
        <dbReference type="EMBL" id="KAJ0025081.1"/>
    </source>
</evidence>
<evidence type="ECO:0000313" key="2">
    <source>
        <dbReference type="Proteomes" id="UP001163603"/>
    </source>
</evidence>
<proteinExistence type="predicted"/>
<name>A0ACC0XWK6_9ROSI</name>
<reference evidence="2" key="1">
    <citation type="journal article" date="2023" name="G3 (Bethesda)">
        <title>Genome assembly and association tests identify interacting loci associated with vigor, precocity, and sex in interspecific pistachio rootstocks.</title>
        <authorList>
            <person name="Palmer W."/>
            <person name="Jacygrad E."/>
            <person name="Sagayaradj S."/>
            <person name="Cavanaugh K."/>
            <person name="Han R."/>
            <person name="Bertier L."/>
            <person name="Beede B."/>
            <person name="Kafkas S."/>
            <person name="Golino D."/>
            <person name="Preece J."/>
            <person name="Michelmore R."/>
        </authorList>
    </citation>
    <scope>NUCLEOTIDE SEQUENCE [LARGE SCALE GENOMIC DNA]</scope>
</reference>
<keyword evidence="2" id="KW-1185">Reference proteome</keyword>
<dbReference type="EMBL" id="CM047745">
    <property type="protein sequence ID" value="KAJ0025081.1"/>
    <property type="molecule type" value="Genomic_DNA"/>
</dbReference>
<gene>
    <name evidence="1" type="ORF">Pint_07869</name>
</gene>
<accession>A0ACC0XWK6</accession>
<sequence length="357" mass="41244">MAIQSNELIPSSSPEELKKVLQAVASEWGDVIEDMDALQATPLKGALTNEVYQINWPAKNGSLVRKVLVRIYGEGVEIFFNRDDEIKTFECMSRHGQGPQLLGRFSDGRIEQFIHARTLSAADLRDPQISALIAAKMREFHNLDMPGPIYVLLWDRLRNWLNKAKSLCSTKDAKEFRLDTLEEEIRMLEQELPQPHQEIRFCHNDLQYGNIMIDEETRAITIIDYEYASFNTVAYDLANHFCEMAANYHTDTPHILDYSIYPGLEERRRFVRVYLSYAGNQPSESEVDQLVHDAEKYTLANHLFWGLWGIISAYVNKIDFNYTEYARQRFQQYWSRKPSLLNSSAIPNGNNVNGHVV</sequence>
<protein>
    <submittedName>
        <fullName evidence="1">Uncharacterized protein</fullName>
    </submittedName>
</protein>